<accession>A0A182MH43</accession>
<name>A0A182MH43_9DIPT</name>
<reference evidence="3" key="1">
    <citation type="submission" date="2013-09" db="EMBL/GenBank/DDBJ databases">
        <title>The Genome Sequence of Anopheles culicifacies species A.</title>
        <authorList>
            <consortium name="The Broad Institute Genomics Platform"/>
            <person name="Neafsey D.E."/>
            <person name="Besansky N."/>
            <person name="Howell P."/>
            <person name="Walton C."/>
            <person name="Young S.K."/>
            <person name="Zeng Q."/>
            <person name="Gargeya S."/>
            <person name="Fitzgerald M."/>
            <person name="Haas B."/>
            <person name="Abouelleil A."/>
            <person name="Allen A.W."/>
            <person name="Alvarado L."/>
            <person name="Arachchi H.M."/>
            <person name="Berlin A.M."/>
            <person name="Chapman S.B."/>
            <person name="Gainer-Dewar J."/>
            <person name="Goldberg J."/>
            <person name="Griggs A."/>
            <person name="Gujja S."/>
            <person name="Hansen M."/>
            <person name="Howarth C."/>
            <person name="Imamovic A."/>
            <person name="Ireland A."/>
            <person name="Larimer J."/>
            <person name="McCowan C."/>
            <person name="Murphy C."/>
            <person name="Pearson M."/>
            <person name="Poon T.W."/>
            <person name="Priest M."/>
            <person name="Roberts A."/>
            <person name="Saif S."/>
            <person name="Shea T."/>
            <person name="Sisk P."/>
            <person name="Sykes S."/>
            <person name="Wortman J."/>
            <person name="Nusbaum C."/>
            <person name="Birren B."/>
        </authorList>
    </citation>
    <scope>NUCLEOTIDE SEQUENCE [LARGE SCALE GENOMIC DNA]</scope>
    <source>
        <strain evidence="3">A-37</strain>
    </source>
</reference>
<keyword evidence="1" id="KW-0472">Membrane</keyword>
<keyword evidence="1" id="KW-0812">Transmembrane</keyword>
<protein>
    <submittedName>
        <fullName evidence="2">Uncharacterized protein</fullName>
    </submittedName>
</protein>
<dbReference type="AlphaFoldDB" id="A0A182MH43"/>
<evidence type="ECO:0000313" key="3">
    <source>
        <dbReference type="Proteomes" id="UP000075883"/>
    </source>
</evidence>
<organism evidence="2 3">
    <name type="scientific">Anopheles culicifacies</name>
    <dbReference type="NCBI Taxonomy" id="139723"/>
    <lineage>
        <taxon>Eukaryota</taxon>
        <taxon>Metazoa</taxon>
        <taxon>Ecdysozoa</taxon>
        <taxon>Arthropoda</taxon>
        <taxon>Hexapoda</taxon>
        <taxon>Insecta</taxon>
        <taxon>Pterygota</taxon>
        <taxon>Neoptera</taxon>
        <taxon>Endopterygota</taxon>
        <taxon>Diptera</taxon>
        <taxon>Nematocera</taxon>
        <taxon>Culicoidea</taxon>
        <taxon>Culicidae</taxon>
        <taxon>Anophelinae</taxon>
        <taxon>Anopheles</taxon>
        <taxon>culicifacies species complex</taxon>
    </lineage>
</organism>
<keyword evidence="1" id="KW-1133">Transmembrane helix</keyword>
<evidence type="ECO:0000313" key="2">
    <source>
        <dbReference type="EnsemblMetazoa" id="ACUA018147-PA"/>
    </source>
</evidence>
<keyword evidence="3" id="KW-1185">Reference proteome</keyword>
<feature type="transmembrane region" description="Helical" evidence="1">
    <location>
        <begin position="33"/>
        <end position="53"/>
    </location>
</feature>
<dbReference type="Proteomes" id="UP000075883">
    <property type="component" value="Unassembled WGS sequence"/>
</dbReference>
<dbReference type="VEuPathDB" id="VectorBase:ACUA018147"/>
<reference evidence="2" key="2">
    <citation type="submission" date="2020-05" db="UniProtKB">
        <authorList>
            <consortium name="EnsemblMetazoa"/>
        </authorList>
    </citation>
    <scope>IDENTIFICATION</scope>
    <source>
        <strain evidence="2">A-37</strain>
    </source>
</reference>
<dbReference type="EnsemblMetazoa" id="ACUA018147-RA">
    <property type="protein sequence ID" value="ACUA018147-PA"/>
    <property type="gene ID" value="ACUA018147"/>
</dbReference>
<proteinExistence type="predicted"/>
<dbReference type="EMBL" id="AXCM01001961">
    <property type="status" value="NOT_ANNOTATED_CDS"/>
    <property type="molecule type" value="Genomic_DNA"/>
</dbReference>
<evidence type="ECO:0000256" key="1">
    <source>
        <dbReference type="SAM" id="Phobius"/>
    </source>
</evidence>
<sequence length="151" mass="15590">MTAGVLELLFIAEAATTADERALAVVVVVGKDVTVVIVVGVFALVTVAMLLLLMTDKGTLPILPPVLKEIVLPLLTLDGTNGGGNADVAGDTVDDADVHITMDVVVVVPTEDADAVVPLSGAIVVNICWCCDVGTMDVDTMLEDFDEGATR</sequence>